<feature type="domain" description="Capsule synthesis protein CapA" evidence="2">
    <location>
        <begin position="62"/>
        <end position="303"/>
    </location>
</feature>
<dbReference type="CDD" id="cd07381">
    <property type="entry name" value="MPP_CapA"/>
    <property type="match status" value="1"/>
</dbReference>
<dbReference type="InterPro" id="IPR019079">
    <property type="entry name" value="Capsule_synth_CapA"/>
</dbReference>
<protein>
    <submittedName>
        <fullName evidence="3">Poly-gamma-glutamate synthesis protein (Capsule biosynthesis protein)</fullName>
    </submittedName>
</protein>
<dbReference type="PANTHER" id="PTHR33393:SF13">
    <property type="entry name" value="PGA BIOSYNTHESIS PROTEIN CAPA"/>
    <property type="match status" value="1"/>
</dbReference>
<dbReference type="Proteomes" id="UP000199163">
    <property type="component" value="Unassembled WGS sequence"/>
</dbReference>
<evidence type="ECO:0000256" key="1">
    <source>
        <dbReference type="ARBA" id="ARBA00005662"/>
    </source>
</evidence>
<dbReference type="AlphaFoldDB" id="A0A1G8ISP8"/>
<dbReference type="InterPro" id="IPR029052">
    <property type="entry name" value="Metallo-depent_PP-like"/>
</dbReference>
<reference evidence="4" key="1">
    <citation type="submission" date="2016-10" db="EMBL/GenBank/DDBJ databases">
        <authorList>
            <person name="Varghese N."/>
            <person name="Submissions S."/>
        </authorList>
    </citation>
    <scope>NUCLEOTIDE SEQUENCE [LARGE SCALE GENOMIC DNA]</scope>
    <source>
        <strain evidence="4">DSM 21632</strain>
    </source>
</reference>
<dbReference type="EMBL" id="FNDK01000026">
    <property type="protein sequence ID" value="SDI22055.1"/>
    <property type="molecule type" value="Genomic_DNA"/>
</dbReference>
<evidence type="ECO:0000259" key="2">
    <source>
        <dbReference type="SMART" id="SM00854"/>
    </source>
</evidence>
<dbReference type="InterPro" id="IPR052169">
    <property type="entry name" value="CW_Biosynth-Accessory"/>
</dbReference>
<dbReference type="SUPFAM" id="SSF56300">
    <property type="entry name" value="Metallo-dependent phosphatases"/>
    <property type="match status" value="1"/>
</dbReference>
<name>A0A1G8ISP8_9BACI</name>
<comment type="similarity">
    <text evidence="1">Belongs to the CapA family.</text>
</comment>
<sequence length="403" mass="45008">MAKKLSFQEKFLKFIKKHKKVKTKHTALATAFMIVLLFISSTSVLDSKQSVSADEENDSLLTASMVGDMMFGRYVDEAVDQHGYDYLFENVKPLFQQSDYVTGNFYQPVVTGESELEPEPGKEIVFETDEETVEALERNHFTNVNLANLHMADYGQAGIQETINAFEDSNVGFAGTGMNIEQAKNIHMEEKNGVKIATLGFSDVYGDGDVANEGEAGILPADPALFIPLVQEAKNRADLVVVHMHWGQEYDSNVHPRQKEMAEGIADAGADIIIGHHPHVLLSADVYNDTLIMYSLGNFIFDQGWSRTRDTAVANYQLSESGEAKLIFHPFRIYEGQPQPLNGPLAAYQEKQIFRQLTKEASSDAKWYEENGRLIFEVDHSDVVKGATANERASKANERIPEE</sequence>
<accession>A0A1G8ISP8</accession>
<dbReference type="PANTHER" id="PTHR33393">
    <property type="entry name" value="POLYGLUTAMINE SYNTHESIS ACCESSORY PROTEIN RV0574C-RELATED"/>
    <property type="match status" value="1"/>
</dbReference>
<dbReference type="Pfam" id="PF09587">
    <property type="entry name" value="PGA_cap"/>
    <property type="match status" value="1"/>
</dbReference>
<gene>
    <name evidence="3" type="ORF">SAMN05192534_1266</name>
</gene>
<dbReference type="RefSeq" id="WP_091275949.1">
    <property type="nucleotide sequence ID" value="NZ_FNDK01000026.1"/>
</dbReference>
<proteinExistence type="inferred from homology"/>
<dbReference type="SMART" id="SM00854">
    <property type="entry name" value="PGA_cap"/>
    <property type="match status" value="1"/>
</dbReference>
<dbReference type="OrthoDB" id="9810906at2"/>
<dbReference type="Gene3D" id="3.60.21.10">
    <property type="match status" value="1"/>
</dbReference>
<evidence type="ECO:0000313" key="3">
    <source>
        <dbReference type="EMBL" id="SDI22055.1"/>
    </source>
</evidence>
<evidence type="ECO:0000313" key="4">
    <source>
        <dbReference type="Proteomes" id="UP000199163"/>
    </source>
</evidence>
<keyword evidence="4" id="KW-1185">Reference proteome</keyword>
<organism evidence="3 4">
    <name type="scientific">Alteribacillus persepolensis</name>
    <dbReference type="NCBI Taxonomy" id="568899"/>
    <lineage>
        <taxon>Bacteria</taxon>
        <taxon>Bacillati</taxon>
        <taxon>Bacillota</taxon>
        <taxon>Bacilli</taxon>
        <taxon>Bacillales</taxon>
        <taxon>Bacillaceae</taxon>
        <taxon>Alteribacillus</taxon>
    </lineage>
</organism>
<dbReference type="STRING" id="568899.SAMN05192534_1266"/>